<dbReference type="RefSeq" id="WP_091773203.1">
    <property type="nucleotide sequence ID" value="NZ_FOES01000009.1"/>
</dbReference>
<evidence type="ECO:0000313" key="2">
    <source>
        <dbReference type="EMBL" id="SEQ24952.1"/>
    </source>
</evidence>
<dbReference type="InterPro" id="IPR058355">
    <property type="entry name" value="DUF8042"/>
</dbReference>
<dbReference type="EMBL" id="FOES01000009">
    <property type="protein sequence ID" value="SEQ24952.1"/>
    <property type="molecule type" value="Genomic_DNA"/>
</dbReference>
<dbReference type="Proteomes" id="UP000199427">
    <property type="component" value="Unassembled WGS sequence"/>
</dbReference>
<sequence>MKLSDNDQNQVVNIVNTIIEASEHFLELTKEKKYTESLYIFSSIIEGITVVQNIINTDDQLKDNLNTYQYKITDCIKSISSTLEKNELIKVTETLQFVFLPTLRSWKKELLASLPNIKPNENITIGVYENTMNPIDAYPDKRIEALVNEAQKSNINIFFFASKDVDLNNKQIHADFFENNQRKKSIFPFPDVIHNIFPKSIYQQSLVERKLRKQIPFTSFVFGDKFNLPKTLVKNRKFAELLAPFKVVNEEYIIHNFLRDNDKAVIKPIRGARGENIYFVQKKGDRYRVTERKNTVIMNKENFSNLIQEKILPNNYIVQKYINARTKNDEPFDFRAHMQKNGEGKWQITKIYPRTGSSNSIQIDLIKGGKLRNTEEFLIHEFGEKEGKDLDNKMKKLAMDLSFHIDKLHGLAIDEMGLDIAIDVNKRFWLHEANIGPQTFAHENERAANVVAYSKYLAKNRIFHTNQYNDRNLLKNQFNSTNSKLEYLKSDEKLKIGILGKPDEIDNFVLSTAYIAKYEDVYLFYFSPNDVDYEEMLIRGKFYENSSWVEKVVSYPDVIYDRLKSTNKNNNIYEEFQNIPIMNEIYDSYLNSQDIYEHLASANLLEDYLLPFRKITKAKELISFIDQYIETTVEPITKSTSKHPYYIEKLKALEYLVIENGNEEIYNKLTLEHLLKELLKNNQYFVTKKRAYHNDNKFLKVQLIKGLNNDWEIVNIYPVIIPEPSNGIEFASDFNSALKLTSVDSGKLEKELKDVSTKVSETLNSKYEHLSELELYFYLDSNHQLKISKVNLNQLNTDYNELHVAKKVLECAKSINNRKIKTHNKETQTLL</sequence>
<feature type="domain" description="DUF8042" evidence="1">
    <location>
        <begin position="9"/>
        <end position="114"/>
    </location>
</feature>
<dbReference type="AlphaFoldDB" id="A0A1H9EH96"/>
<organism evidence="2 3">
    <name type="scientific">Piscibacillus halophilus</name>
    <dbReference type="NCBI Taxonomy" id="571933"/>
    <lineage>
        <taxon>Bacteria</taxon>
        <taxon>Bacillati</taxon>
        <taxon>Bacillota</taxon>
        <taxon>Bacilli</taxon>
        <taxon>Bacillales</taxon>
        <taxon>Bacillaceae</taxon>
        <taxon>Piscibacillus</taxon>
    </lineage>
</organism>
<evidence type="ECO:0000313" key="3">
    <source>
        <dbReference type="Proteomes" id="UP000199427"/>
    </source>
</evidence>
<dbReference type="Pfam" id="PF14398">
    <property type="entry name" value="ATPgrasp_YheCD"/>
    <property type="match status" value="2"/>
</dbReference>
<dbReference type="OrthoDB" id="7869153at2"/>
<dbReference type="SUPFAM" id="SSF56059">
    <property type="entry name" value="Glutathione synthetase ATP-binding domain-like"/>
    <property type="match status" value="1"/>
</dbReference>
<accession>A0A1H9EH96</accession>
<dbReference type="STRING" id="571933.SAMN05216362_10962"/>
<keyword evidence="3" id="KW-1185">Reference proteome</keyword>
<dbReference type="Pfam" id="PF26154">
    <property type="entry name" value="DUF8042"/>
    <property type="match status" value="1"/>
</dbReference>
<reference evidence="2 3" key="1">
    <citation type="submission" date="2016-10" db="EMBL/GenBank/DDBJ databases">
        <authorList>
            <person name="de Groot N.N."/>
        </authorList>
    </citation>
    <scope>NUCLEOTIDE SEQUENCE [LARGE SCALE GENOMIC DNA]</scope>
    <source>
        <strain evidence="2 3">DSM 21633</strain>
    </source>
</reference>
<dbReference type="InterPro" id="IPR026838">
    <property type="entry name" value="YheC/D"/>
</dbReference>
<protein>
    <submittedName>
        <fullName evidence="2">YheC/D like ATP-grasp</fullName>
    </submittedName>
</protein>
<proteinExistence type="predicted"/>
<name>A0A1H9EH96_9BACI</name>
<gene>
    <name evidence="2" type="ORF">SAMN05216362_10962</name>
</gene>
<evidence type="ECO:0000259" key="1">
    <source>
        <dbReference type="Pfam" id="PF26154"/>
    </source>
</evidence>